<proteinExistence type="inferred from homology"/>
<dbReference type="GO" id="GO:0004553">
    <property type="term" value="F:hydrolase activity, hydrolyzing O-glycosyl compounds"/>
    <property type="evidence" value="ECO:0007669"/>
    <property type="project" value="InterPro"/>
</dbReference>
<dbReference type="RefSeq" id="WP_207650475.1">
    <property type="nucleotide sequence ID" value="NZ_FRAR01000005.1"/>
</dbReference>
<dbReference type="SMART" id="SM00642">
    <property type="entry name" value="Aamy"/>
    <property type="match status" value="1"/>
</dbReference>
<dbReference type="Pfam" id="PF00128">
    <property type="entry name" value="Alpha-amylase"/>
    <property type="match status" value="1"/>
</dbReference>
<dbReference type="InterPro" id="IPR017853">
    <property type="entry name" value="GH"/>
</dbReference>
<dbReference type="InterPro" id="IPR014756">
    <property type="entry name" value="Ig_E-set"/>
</dbReference>
<dbReference type="PANTHER" id="PTHR10357">
    <property type="entry name" value="ALPHA-AMYLASE FAMILY MEMBER"/>
    <property type="match status" value="1"/>
</dbReference>
<comment type="similarity">
    <text evidence="1">Belongs to the glycosyl hydrolase 13 family.</text>
</comment>
<dbReference type="SUPFAM" id="SSF51445">
    <property type="entry name" value="(Trans)glycosidases"/>
    <property type="match status" value="1"/>
</dbReference>
<dbReference type="CDD" id="cd02857">
    <property type="entry name" value="E_set_CDase_PDE_N"/>
    <property type="match status" value="1"/>
</dbReference>
<organism evidence="5 6">
    <name type="scientific">Desulforamulus aeronauticus DSM 10349</name>
    <dbReference type="NCBI Taxonomy" id="1121421"/>
    <lineage>
        <taxon>Bacteria</taxon>
        <taxon>Bacillati</taxon>
        <taxon>Bacillota</taxon>
        <taxon>Clostridia</taxon>
        <taxon>Eubacteriales</taxon>
        <taxon>Peptococcaceae</taxon>
        <taxon>Desulforamulus</taxon>
    </lineage>
</organism>
<evidence type="ECO:0000313" key="5">
    <source>
        <dbReference type="EMBL" id="SHJ99978.1"/>
    </source>
</evidence>
<dbReference type="AlphaFoldDB" id="A0A1M6NWE4"/>
<sequence>MISLNQTVLFHDSQDQFFRNPFGAIPCGKRIELVLAINSLIQPERVFLRLWKYGSQEEKIPMVAAESSGNRRLYRVRFEAPERPGLLWYYFLVIQGGETLYYGNNSEQWAGIGQVYKQEPPSYQVTVYQPTAATPHWFKDAVMYQIFVDRFCNGYEEGKILNLKPHCVVYPNWQATPRYGHDPVTGKTVCYDVFGGNLYGVLKKLPYLKELGVTVIYFNPIFEAASNHKYDTGDYKKIDPMFGDNELFKELCSQAKAAGISIILDGVFSHTGSDSVYFNRENHYPSIGAYQAKDSPYYPWYRFADWPQQYDCWWDVETLPNVNEEDPSYQEFIITGEDSVINYWMKLGAKGWRLDVADELPGTFIKKIRTAMKQADPESVLIGEVWEDASNKVSYSEQREYLLGEELDSVMNYPFRSLWLDFLTGRQGAQEIHRQLMKLYENYPLEHFYSTMNIIGTHDVERALTLLSGAPSTETLSREEQEGYQLTPEQTKLGIARLKLLSLIQMTFPGVPCIYYGDEVGLQGYKDPLNRRAYPWGEENQDLLAWYKKIIALRHRHDALKTGQWRPLLVRGQVYGYGRKIEKGKDVFGRNKKSGTLLIVINADVRKEVTLSINVGQWCSGTLVNLLEEGERWRVEDGLLQLSLGPLTGKLLLEEG</sequence>
<protein>
    <submittedName>
        <fullName evidence="5">Glycosidase</fullName>
    </submittedName>
</protein>
<gene>
    <name evidence="5" type="ORF">SAMN02745123_00303</name>
</gene>
<dbReference type="EMBL" id="FRAR01000005">
    <property type="protein sequence ID" value="SHJ99978.1"/>
    <property type="molecule type" value="Genomic_DNA"/>
</dbReference>
<feature type="domain" description="Glycosyl hydrolase family 13 catalytic" evidence="4">
    <location>
        <begin position="145"/>
        <end position="554"/>
    </location>
</feature>
<dbReference type="InterPro" id="IPR045857">
    <property type="entry name" value="O16G_dom_2"/>
</dbReference>
<dbReference type="Proteomes" id="UP000183997">
    <property type="component" value="Unassembled WGS sequence"/>
</dbReference>
<evidence type="ECO:0000256" key="3">
    <source>
        <dbReference type="ARBA" id="ARBA00023295"/>
    </source>
</evidence>
<evidence type="ECO:0000259" key="4">
    <source>
        <dbReference type="SMART" id="SM00642"/>
    </source>
</evidence>
<reference evidence="6" key="1">
    <citation type="submission" date="2016-11" db="EMBL/GenBank/DDBJ databases">
        <authorList>
            <person name="Varghese N."/>
            <person name="Submissions S."/>
        </authorList>
    </citation>
    <scope>NUCLEOTIDE SEQUENCE [LARGE SCALE GENOMIC DNA]</scope>
    <source>
        <strain evidence="6">DSM 10349</strain>
    </source>
</reference>
<keyword evidence="6" id="KW-1185">Reference proteome</keyword>
<keyword evidence="2" id="KW-0378">Hydrolase</keyword>
<dbReference type="CDD" id="cd11338">
    <property type="entry name" value="AmyAc_CMD"/>
    <property type="match status" value="1"/>
</dbReference>
<evidence type="ECO:0000256" key="2">
    <source>
        <dbReference type="ARBA" id="ARBA00022801"/>
    </source>
</evidence>
<dbReference type="Gene3D" id="3.20.20.80">
    <property type="entry name" value="Glycosidases"/>
    <property type="match status" value="1"/>
</dbReference>
<name>A0A1M6NWE4_9FIRM</name>
<dbReference type="Gene3D" id="2.60.40.1180">
    <property type="entry name" value="Golgi alpha-mannosidase II"/>
    <property type="match status" value="1"/>
</dbReference>
<dbReference type="Gene3D" id="3.90.400.10">
    <property type="entry name" value="Oligo-1,6-glucosidase, Domain 2"/>
    <property type="match status" value="1"/>
</dbReference>
<dbReference type="STRING" id="1121421.SAMN02745123_00303"/>
<dbReference type="InterPro" id="IPR004185">
    <property type="entry name" value="Glyco_hydro_13_lg-like_dom"/>
</dbReference>
<evidence type="ECO:0000313" key="6">
    <source>
        <dbReference type="Proteomes" id="UP000183997"/>
    </source>
</evidence>
<dbReference type="InterPro" id="IPR013780">
    <property type="entry name" value="Glyco_hydro_b"/>
</dbReference>
<dbReference type="Gene3D" id="2.60.40.10">
    <property type="entry name" value="Immunoglobulins"/>
    <property type="match status" value="1"/>
</dbReference>
<dbReference type="GO" id="GO:0005975">
    <property type="term" value="P:carbohydrate metabolic process"/>
    <property type="evidence" value="ECO:0007669"/>
    <property type="project" value="InterPro"/>
</dbReference>
<keyword evidence="3 5" id="KW-0326">Glycosidase</keyword>
<dbReference type="PANTHER" id="PTHR10357:SF210">
    <property type="entry name" value="MALTODEXTRIN GLUCOSIDASE"/>
    <property type="match status" value="1"/>
</dbReference>
<dbReference type="InterPro" id="IPR006047">
    <property type="entry name" value="GH13_cat_dom"/>
</dbReference>
<dbReference type="SUPFAM" id="SSF81296">
    <property type="entry name" value="E set domains"/>
    <property type="match status" value="1"/>
</dbReference>
<evidence type="ECO:0000256" key="1">
    <source>
        <dbReference type="ARBA" id="ARBA00008061"/>
    </source>
</evidence>
<accession>A0A1M6NWE4</accession>
<dbReference type="InterPro" id="IPR013783">
    <property type="entry name" value="Ig-like_fold"/>
</dbReference>